<protein>
    <recommendedName>
        <fullName evidence="3 12">Nif-specific regulatory protein</fullName>
    </recommendedName>
</protein>
<comment type="subunit">
    <text evidence="2 12">Interacts with sigma-54.</text>
</comment>
<dbReference type="RefSeq" id="WP_142526150.1">
    <property type="nucleotide sequence ID" value="NZ_CABFUZ020000271.1"/>
</dbReference>
<dbReference type="CDD" id="cd00009">
    <property type="entry name" value="AAA"/>
    <property type="match status" value="1"/>
</dbReference>
<keyword evidence="6 12" id="KW-0902">Two-component regulatory system</keyword>
<dbReference type="Pfam" id="PF25601">
    <property type="entry name" value="AAA_lid_14"/>
    <property type="match status" value="1"/>
</dbReference>
<dbReference type="OrthoDB" id="9802354at2"/>
<organism evidence="14 15">
    <name type="scientific">Methylacidimicrobium cyclopophantes</name>
    <dbReference type="NCBI Taxonomy" id="1041766"/>
    <lineage>
        <taxon>Bacteria</taxon>
        <taxon>Pseudomonadati</taxon>
        <taxon>Verrucomicrobiota</taxon>
        <taxon>Methylacidimicrobium</taxon>
    </lineage>
</organism>
<dbReference type="InterPro" id="IPR003593">
    <property type="entry name" value="AAA+_ATPase"/>
</dbReference>
<dbReference type="InterPro" id="IPR058031">
    <property type="entry name" value="AAA_lid_NorR"/>
</dbReference>
<dbReference type="PANTHER" id="PTHR32071">
    <property type="entry name" value="TRANSCRIPTIONAL REGULATORY PROTEIN"/>
    <property type="match status" value="1"/>
</dbReference>
<dbReference type="InterPro" id="IPR010113">
    <property type="entry name" value="Nif-specific_regulatory_prot"/>
</dbReference>
<dbReference type="Pfam" id="PF00158">
    <property type="entry name" value="Sigma54_activat"/>
    <property type="match status" value="1"/>
</dbReference>
<dbReference type="InterPro" id="IPR003018">
    <property type="entry name" value="GAF"/>
</dbReference>
<evidence type="ECO:0000256" key="8">
    <source>
        <dbReference type="ARBA" id="ARBA00023125"/>
    </source>
</evidence>
<keyword evidence="4" id="KW-0547">Nucleotide-binding</keyword>
<dbReference type="PROSITE" id="PS00675">
    <property type="entry name" value="SIGMA54_INTERACT_1"/>
    <property type="match status" value="1"/>
</dbReference>
<dbReference type="InterPro" id="IPR025662">
    <property type="entry name" value="Sigma_54_int_dom_ATP-bd_1"/>
</dbReference>
<dbReference type="Pfam" id="PF01590">
    <property type="entry name" value="GAF"/>
    <property type="match status" value="1"/>
</dbReference>
<dbReference type="SMART" id="SM00065">
    <property type="entry name" value="GAF"/>
    <property type="match status" value="1"/>
</dbReference>
<dbReference type="PROSITE" id="PS00676">
    <property type="entry name" value="SIGMA54_INTERACT_2"/>
    <property type="match status" value="1"/>
</dbReference>
<dbReference type="InterPro" id="IPR002197">
    <property type="entry name" value="HTH_Fis"/>
</dbReference>
<dbReference type="InterPro" id="IPR027417">
    <property type="entry name" value="P-loop_NTPase"/>
</dbReference>
<dbReference type="FunFam" id="3.40.50.300:FF:000006">
    <property type="entry name" value="DNA-binding transcriptional regulator NtrC"/>
    <property type="match status" value="1"/>
</dbReference>
<dbReference type="SUPFAM" id="SSF55781">
    <property type="entry name" value="GAF domain-like"/>
    <property type="match status" value="1"/>
</dbReference>
<evidence type="ECO:0000259" key="13">
    <source>
        <dbReference type="PROSITE" id="PS50045"/>
    </source>
</evidence>
<dbReference type="GO" id="GO:0043565">
    <property type="term" value="F:sequence-specific DNA binding"/>
    <property type="evidence" value="ECO:0007669"/>
    <property type="project" value="InterPro"/>
</dbReference>
<dbReference type="PROSITE" id="PS00688">
    <property type="entry name" value="SIGMA54_INTERACT_3"/>
    <property type="match status" value="1"/>
</dbReference>
<dbReference type="PRINTS" id="PR01590">
    <property type="entry name" value="HTHFIS"/>
</dbReference>
<evidence type="ECO:0000256" key="1">
    <source>
        <dbReference type="ARBA" id="ARBA00002167"/>
    </source>
</evidence>
<gene>
    <name evidence="14" type="primary">nifA</name>
    <name evidence="14" type="ORF">MAMC_02290</name>
</gene>
<comment type="function">
    <text evidence="1 12">Required for activation of most nif operons, which are directly involved in nitrogen fixation.</text>
</comment>
<dbReference type="InterPro" id="IPR002078">
    <property type="entry name" value="Sigma_54_int"/>
</dbReference>
<keyword evidence="15" id="KW-1185">Reference proteome</keyword>
<evidence type="ECO:0000313" key="15">
    <source>
        <dbReference type="Proteomes" id="UP000381693"/>
    </source>
</evidence>
<dbReference type="EMBL" id="CABFUZ020000271">
    <property type="protein sequence ID" value="VVM08569.1"/>
    <property type="molecule type" value="Genomic_DNA"/>
</dbReference>
<dbReference type="Gene3D" id="1.10.8.60">
    <property type="match status" value="1"/>
</dbReference>
<dbReference type="InterPro" id="IPR025943">
    <property type="entry name" value="Sigma_54_int_dom_ATP-bd_2"/>
</dbReference>
<evidence type="ECO:0000313" key="14">
    <source>
        <dbReference type="EMBL" id="VVM08569.1"/>
    </source>
</evidence>
<dbReference type="InterPro" id="IPR029016">
    <property type="entry name" value="GAF-like_dom_sf"/>
</dbReference>
<keyword evidence="8 12" id="KW-0238">DNA-binding</keyword>
<dbReference type="Gene3D" id="1.10.10.60">
    <property type="entry name" value="Homeodomain-like"/>
    <property type="match status" value="1"/>
</dbReference>
<evidence type="ECO:0000256" key="10">
    <source>
        <dbReference type="ARBA" id="ARBA00023163"/>
    </source>
</evidence>
<keyword evidence="11 12" id="KW-0535">Nitrogen fixation</keyword>
<evidence type="ECO:0000256" key="3">
    <source>
        <dbReference type="ARBA" id="ARBA00015308"/>
    </source>
</evidence>
<dbReference type="GO" id="GO:0005524">
    <property type="term" value="F:ATP binding"/>
    <property type="evidence" value="ECO:0007669"/>
    <property type="project" value="UniProtKB-KW"/>
</dbReference>
<evidence type="ECO:0000256" key="2">
    <source>
        <dbReference type="ARBA" id="ARBA00011135"/>
    </source>
</evidence>
<evidence type="ECO:0000256" key="11">
    <source>
        <dbReference type="ARBA" id="ARBA00023231"/>
    </source>
</evidence>
<proteinExistence type="predicted"/>
<dbReference type="AlphaFoldDB" id="A0A5E6MKQ9"/>
<keyword evidence="7 12" id="KW-0805">Transcription regulation</keyword>
<evidence type="ECO:0000256" key="12">
    <source>
        <dbReference type="RuleBase" id="RU368029"/>
    </source>
</evidence>
<dbReference type="Proteomes" id="UP000381693">
    <property type="component" value="Unassembled WGS sequence"/>
</dbReference>
<dbReference type="SMART" id="SM00382">
    <property type="entry name" value="AAA"/>
    <property type="match status" value="1"/>
</dbReference>
<dbReference type="GO" id="GO:0000160">
    <property type="term" value="P:phosphorelay signal transduction system"/>
    <property type="evidence" value="ECO:0007669"/>
    <property type="project" value="UniProtKB-UniRule"/>
</dbReference>
<evidence type="ECO:0000256" key="5">
    <source>
        <dbReference type="ARBA" id="ARBA00022840"/>
    </source>
</evidence>
<dbReference type="GO" id="GO:0003700">
    <property type="term" value="F:DNA-binding transcription factor activity"/>
    <property type="evidence" value="ECO:0007669"/>
    <property type="project" value="UniProtKB-UniRule"/>
</dbReference>
<dbReference type="NCBIfam" id="TIGR01817">
    <property type="entry name" value="nifA"/>
    <property type="match status" value="1"/>
</dbReference>
<evidence type="ECO:0000256" key="6">
    <source>
        <dbReference type="ARBA" id="ARBA00023012"/>
    </source>
</evidence>
<dbReference type="SUPFAM" id="SSF52540">
    <property type="entry name" value="P-loop containing nucleoside triphosphate hydrolases"/>
    <property type="match status" value="1"/>
</dbReference>
<keyword evidence="10 12" id="KW-0804">Transcription</keyword>
<evidence type="ECO:0000256" key="7">
    <source>
        <dbReference type="ARBA" id="ARBA00023015"/>
    </source>
</evidence>
<dbReference type="PROSITE" id="PS50045">
    <property type="entry name" value="SIGMA54_INTERACT_4"/>
    <property type="match status" value="1"/>
</dbReference>
<feature type="domain" description="Sigma-54 factor interaction" evidence="13">
    <location>
        <begin position="196"/>
        <end position="424"/>
    </location>
</feature>
<dbReference type="Gene3D" id="3.30.450.40">
    <property type="match status" value="1"/>
</dbReference>
<dbReference type="PANTHER" id="PTHR32071:SF117">
    <property type="entry name" value="PTS-DEPENDENT DIHYDROXYACETONE KINASE OPERON REGULATORY PROTEIN-RELATED"/>
    <property type="match status" value="1"/>
</dbReference>
<keyword evidence="9 12" id="KW-0010">Activator</keyword>
<dbReference type="GO" id="GO:0009399">
    <property type="term" value="P:nitrogen fixation"/>
    <property type="evidence" value="ECO:0007669"/>
    <property type="project" value="UniProtKB-UniRule"/>
</dbReference>
<comment type="caution">
    <text evidence="14">The sequence shown here is derived from an EMBL/GenBank/DDBJ whole genome shotgun (WGS) entry which is preliminary data.</text>
</comment>
<keyword evidence="5" id="KW-0067">ATP-binding</keyword>
<dbReference type="Gene3D" id="3.40.50.300">
    <property type="entry name" value="P-loop containing nucleotide triphosphate hydrolases"/>
    <property type="match status" value="1"/>
</dbReference>
<dbReference type="InterPro" id="IPR025944">
    <property type="entry name" value="Sigma_54_int_dom_CS"/>
</dbReference>
<evidence type="ECO:0000256" key="9">
    <source>
        <dbReference type="ARBA" id="ARBA00023159"/>
    </source>
</evidence>
<sequence>MQPINLELTTIYEISKLLNSSLDLEHSFRGVLKLLATYLGMERGMVVLGRDETLRAIAWLGFPQEQLGPDRMAGAGSVVRYIQKTGFPTAIPDESQEPLLAPYLSGFPHQKGPPISFLGIPILQDRECLGVLILEKRSAGPSARLREDTRLLQLVANLMGQTIRFRDKVLEEKHLLVAERDLLRTELANKHRIENVIGQSKRMQEVIALTHQVASSRSTVLLRGESGTGKEAIARAIHFLSPRKNGPFIKLNCAALPESLLESELFGHEKGAFTGALHERKGRFELAHGGTLFLDEIGDISPSVQVKLLRVLQEREFERLGGSRTIRIDVRLITATNRNLEDAVLKGEFRSDLYYRINVVSLFLPPLRERIDDLPLLVEYFLKKMGEDFGRTLSISARALDVLVRCQWPGNVRELQNCLERAANSSPSGLIDSTHIACQSSQCLSSLLWKRDLTPVSTPVVSQPAPVEGNGLEKESLVRSSTGARERLLEAMERCGWVQAKAARMLHLTPRQLGYALRKYGIPIKKL</sequence>
<accession>A0A5E6MKQ9</accession>
<name>A0A5E6MKQ9_9BACT</name>
<reference evidence="14" key="1">
    <citation type="submission" date="2019-09" db="EMBL/GenBank/DDBJ databases">
        <authorList>
            <person name="Cremers G."/>
        </authorList>
    </citation>
    <scope>NUCLEOTIDE SEQUENCE [LARGE SCALE GENOMIC DNA]</scope>
    <source>
        <strain evidence="14">3B</strain>
    </source>
</reference>
<dbReference type="Pfam" id="PF02954">
    <property type="entry name" value="HTH_8"/>
    <property type="match status" value="1"/>
</dbReference>
<evidence type="ECO:0000256" key="4">
    <source>
        <dbReference type="ARBA" id="ARBA00022741"/>
    </source>
</evidence>